<evidence type="ECO:0000256" key="2">
    <source>
        <dbReference type="ARBA" id="ARBA00022448"/>
    </source>
</evidence>
<dbReference type="FunFam" id="1.20.1250.20:FF:000034">
    <property type="entry name" value="MFS general substrate transporter"/>
    <property type="match status" value="1"/>
</dbReference>
<dbReference type="GO" id="GO:0022857">
    <property type="term" value="F:transmembrane transporter activity"/>
    <property type="evidence" value="ECO:0007669"/>
    <property type="project" value="InterPro"/>
</dbReference>
<comment type="subcellular location">
    <subcellularLocation>
        <location evidence="1">Membrane</location>
        <topology evidence="1">Multi-pass membrane protein</topology>
    </subcellularLocation>
</comment>
<dbReference type="EMBL" id="JAGPYM010000010">
    <property type="protein sequence ID" value="KAH6889846.1"/>
    <property type="molecule type" value="Genomic_DNA"/>
</dbReference>
<comment type="caution">
    <text evidence="10">The sequence shown here is derived from an EMBL/GenBank/DDBJ whole genome shotgun (WGS) entry which is preliminary data.</text>
</comment>
<dbReference type="FunFam" id="1.20.1250.20:FF:000013">
    <property type="entry name" value="MFS general substrate transporter"/>
    <property type="match status" value="1"/>
</dbReference>
<feature type="compositionally biased region" description="Basic and acidic residues" evidence="7">
    <location>
        <begin position="470"/>
        <end position="479"/>
    </location>
</feature>
<feature type="transmembrane region" description="Helical" evidence="8">
    <location>
        <begin position="181"/>
        <end position="204"/>
    </location>
</feature>
<dbReference type="Pfam" id="PF07690">
    <property type="entry name" value="MFS_1"/>
    <property type="match status" value="1"/>
</dbReference>
<feature type="transmembrane region" description="Helical" evidence="8">
    <location>
        <begin position="146"/>
        <end position="169"/>
    </location>
</feature>
<feature type="region of interest" description="Disordered" evidence="7">
    <location>
        <begin position="1"/>
        <end position="36"/>
    </location>
</feature>
<dbReference type="PANTHER" id="PTHR43791:SF48">
    <property type="entry name" value="TRANSPORTER, PUTATIVE (AFU_ORTHOLOGUE AFUA_4G01000)-RELATED"/>
    <property type="match status" value="1"/>
</dbReference>
<feature type="transmembrane region" description="Helical" evidence="8">
    <location>
        <begin position="216"/>
        <end position="236"/>
    </location>
</feature>
<keyword evidence="6" id="KW-0325">Glycoprotein</keyword>
<keyword evidence="2" id="KW-0813">Transport</keyword>
<dbReference type="InterPro" id="IPR036259">
    <property type="entry name" value="MFS_trans_sf"/>
</dbReference>
<feature type="domain" description="Major facilitator superfamily (MFS) profile" evidence="9">
    <location>
        <begin position="55"/>
        <end position="472"/>
    </location>
</feature>
<keyword evidence="11" id="KW-1185">Reference proteome</keyword>
<accession>A0A9P9AM72</accession>
<feature type="transmembrane region" description="Helical" evidence="8">
    <location>
        <begin position="328"/>
        <end position="346"/>
    </location>
</feature>
<evidence type="ECO:0000256" key="6">
    <source>
        <dbReference type="ARBA" id="ARBA00023180"/>
    </source>
</evidence>
<keyword evidence="4 8" id="KW-1133">Transmembrane helix</keyword>
<name>A0A9P9AM72_9HYPO</name>
<dbReference type="GO" id="GO:0016020">
    <property type="term" value="C:membrane"/>
    <property type="evidence" value="ECO:0007669"/>
    <property type="project" value="UniProtKB-SubCell"/>
</dbReference>
<reference evidence="10 11" key="1">
    <citation type="journal article" date="2021" name="Nat. Commun.">
        <title>Genetic determinants of endophytism in the Arabidopsis root mycobiome.</title>
        <authorList>
            <person name="Mesny F."/>
            <person name="Miyauchi S."/>
            <person name="Thiergart T."/>
            <person name="Pickel B."/>
            <person name="Atanasova L."/>
            <person name="Karlsson M."/>
            <person name="Huettel B."/>
            <person name="Barry K.W."/>
            <person name="Haridas S."/>
            <person name="Chen C."/>
            <person name="Bauer D."/>
            <person name="Andreopoulos W."/>
            <person name="Pangilinan J."/>
            <person name="LaButti K."/>
            <person name="Riley R."/>
            <person name="Lipzen A."/>
            <person name="Clum A."/>
            <person name="Drula E."/>
            <person name="Henrissat B."/>
            <person name="Kohler A."/>
            <person name="Grigoriev I.V."/>
            <person name="Martin F.M."/>
            <person name="Hacquard S."/>
        </authorList>
    </citation>
    <scope>NUCLEOTIDE SEQUENCE [LARGE SCALE GENOMIC DNA]</scope>
    <source>
        <strain evidence="10 11">MPI-CAGE-CH-0241</strain>
    </source>
</reference>
<feature type="transmembrane region" description="Helical" evidence="8">
    <location>
        <begin position="53"/>
        <end position="73"/>
    </location>
</feature>
<dbReference type="SUPFAM" id="SSF103473">
    <property type="entry name" value="MFS general substrate transporter"/>
    <property type="match status" value="1"/>
</dbReference>
<evidence type="ECO:0000256" key="4">
    <source>
        <dbReference type="ARBA" id="ARBA00022989"/>
    </source>
</evidence>
<evidence type="ECO:0000259" key="9">
    <source>
        <dbReference type="PROSITE" id="PS50850"/>
    </source>
</evidence>
<feature type="compositionally biased region" description="Basic and acidic residues" evidence="7">
    <location>
        <begin position="20"/>
        <end position="30"/>
    </location>
</feature>
<evidence type="ECO:0000313" key="10">
    <source>
        <dbReference type="EMBL" id="KAH6889846.1"/>
    </source>
</evidence>
<feature type="transmembrane region" description="Helical" evidence="8">
    <location>
        <begin position="353"/>
        <end position="370"/>
    </location>
</feature>
<dbReference type="PROSITE" id="PS50850">
    <property type="entry name" value="MFS"/>
    <property type="match status" value="1"/>
</dbReference>
<feature type="transmembrane region" description="Helical" evidence="8">
    <location>
        <begin position="281"/>
        <end position="308"/>
    </location>
</feature>
<protein>
    <submittedName>
        <fullName evidence="10">Major facilitator superfamily transporter</fullName>
    </submittedName>
</protein>
<feature type="region of interest" description="Disordered" evidence="7">
    <location>
        <begin position="470"/>
        <end position="506"/>
    </location>
</feature>
<keyword evidence="3 8" id="KW-0812">Transmembrane</keyword>
<dbReference type="PANTHER" id="PTHR43791">
    <property type="entry name" value="PERMEASE-RELATED"/>
    <property type="match status" value="1"/>
</dbReference>
<dbReference type="InterPro" id="IPR011701">
    <property type="entry name" value="MFS"/>
</dbReference>
<dbReference type="AlphaFoldDB" id="A0A9P9AM72"/>
<feature type="transmembrane region" description="Helical" evidence="8">
    <location>
        <begin position="93"/>
        <end position="114"/>
    </location>
</feature>
<keyword evidence="5 8" id="KW-0472">Membrane</keyword>
<feature type="transmembrane region" description="Helical" evidence="8">
    <location>
        <begin position="121"/>
        <end position="140"/>
    </location>
</feature>
<feature type="transmembrane region" description="Helical" evidence="8">
    <location>
        <begin position="376"/>
        <end position="400"/>
    </location>
</feature>
<dbReference type="Proteomes" id="UP000777438">
    <property type="component" value="Unassembled WGS sequence"/>
</dbReference>
<evidence type="ECO:0000256" key="3">
    <source>
        <dbReference type="ARBA" id="ARBA00022692"/>
    </source>
</evidence>
<evidence type="ECO:0000256" key="5">
    <source>
        <dbReference type="ARBA" id="ARBA00023136"/>
    </source>
</evidence>
<feature type="compositionally biased region" description="Basic and acidic residues" evidence="7">
    <location>
        <begin position="495"/>
        <end position="506"/>
    </location>
</feature>
<evidence type="ECO:0000313" key="11">
    <source>
        <dbReference type="Proteomes" id="UP000777438"/>
    </source>
</evidence>
<feature type="transmembrane region" description="Helical" evidence="8">
    <location>
        <begin position="445"/>
        <end position="465"/>
    </location>
</feature>
<dbReference type="OrthoDB" id="2985014at2759"/>
<organism evidence="10 11">
    <name type="scientific">Thelonectria olida</name>
    <dbReference type="NCBI Taxonomy" id="1576542"/>
    <lineage>
        <taxon>Eukaryota</taxon>
        <taxon>Fungi</taxon>
        <taxon>Dikarya</taxon>
        <taxon>Ascomycota</taxon>
        <taxon>Pezizomycotina</taxon>
        <taxon>Sordariomycetes</taxon>
        <taxon>Hypocreomycetidae</taxon>
        <taxon>Hypocreales</taxon>
        <taxon>Nectriaceae</taxon>
        <taxon>Thelonectria</taxon>
    </lineage>
</organism>
<proteinExistence type="predicted"/>
<evidence type="ECO:0000256" key="8">
    <source>
        <dbReference type="SAM" id="Phobius"/>
    </source>
</evidence>
<dbReference type="Gene3D" id="1.20.1250.20">
    <property type="entry name" value="MFS general substrate transporter like domains"/>
    <property type="match status" value="2"/>
</dbReference>
<sequence>MAEKEPSCVAEQVETAPGTGHRDGHDELDKPLQNPEPEFDKVAEAKLRRKIDFFIVPIVSLLYLFCFIDRTNIGNARLAGFEEDLGLKGNDYNLVLSIFYISYALFEIPTTLLCKYMGPGWFIPLTTLLFGVTTVGTAFVQNKSQIIALRFLLGIFEAGMMPGIAYYLSRWYRHAELSFRLGMYMVMASLAGAFGGLFASGILSLDHFGSLTQWRMIFGIEGIITIGLALVTFVTLTDSPTSARWLNEEEKTLAVERVRSERLGQEEVVDKMNATKLKNGVLNPITLSTAFIFLLDNIVVLGISFFLPTIVRSIYPNETRVHQQLLTVPPYLVASFFILFVTWLATYYNTRQIFLFLSCPLVVTGYAILLKSTDNSVRYAAIFLTASSAFIPGALSNAQVSANTVSDTSRSIAIGTNVLFGYAGGLIATWTYLPWDGPMYPIGNGLNLAVATTVAITSLGGLVWMKADNKRRDRKSPSEREEELSGLTQEQISDLDYKHPDFRWKP</sequence>
<evidence type="ECO:0000256" key="7">
    <source>
        <dbReference type="SAM" id="MobiDB-lite"/>
    </source>
</evidence>
<dbReference type="InterPro" id="IPR020846">
    <property type="entry name" value="MFS_dom"/>
</dbReference>
<feature type="transmembrane region" description="Helical" evidence="8">
    <location>
        <begin position="412"/>
        <end position="433"/>
    </location>
</feature>
<gene>
    <name evidence="10" type="ORF">B0T10DRAFT_571992</name>
</gene>
<evidence type="ECO:0000256" key="1">
    <source>
        <dbReference type="ARBA" id="ARBA00004141"/>
    </source>
</evidence>